<gene>
    <name evidence="3" type="ORF">PGLA1383_LOCUS13278</name>
</gene>
<keyword evidence="4" id="KW-1185">Reference proteome</keyword>
<dbReference type="AlphaFoldDB" id="A0A813E3E2"/>
<dbReference type="Pfam" id="PF00571">
    <property type="entry name" value="CBS"/>
    <property type="match status" value="1"/>
</dbReference>
<name>A0A813E3E2_POLGL</name>
<dbReference type="PROSITE" id="PS51371">
    <property type="entry name" value="CBS"/>
    <property type="match status" value="1"/>
</dbReference>
<accession>A0A813E3E2</accession>
<evidence type="ECO:0000313" key="4">
    <source>
        <dbReference type="Proteomes" id="UP000654075"/>
    </source>
</evidence>
<reference evidence="3" key="1">
    <citation type="submission" date="2021-02" db="EMBL/GenBank/DDBJ databases">
        <authorList>
            <person name="Dougan E. K."/>
            <person name="Rhodes N."/>
            <person name="Thang M."/>
            <person name="Chan C."/>
        </authorList>
    </citation>
    <scope>NUCLEOTIDE SEQUENCE</scope>
</reference>
<dbReference type="InterPro" id="IPR000644">
    <property type="entry name" value="CBS_dom"/>
</dbReference>
<organism evidence="3 4">
    <name type="scientific">Polarella glacialis</name>
    <name type="common">Dinoflagellate</name>
    <dbReference type="NCBI Taxonomy" id="89957"/>
    <lineage>
        <taxon>Eukaryota</taxon>
        <taxon>Sar</taxon>
        <taxon>Alveolata</taxon>
        <taxon>Dinophyceae</taxon>
        <taxon>Suessiales</taxon>
        <taxon>Suessiaceae</taxon>
        <taxon>Polarella</taxon>
    </lineage>
</organism>
<evidence type="ECO:0000256" key="1">
    <source>
        <dbReference type="PROSITE-ProRule" id="PRU00703"/>
    </source>
</evidence>
<evidence type="ECO:0000313" key="3">
    <source>
        <dbReference type="EMBL" id="CAE8594753.1"/>
    </source>
</evidence>
<dbReference type="Proteomes" id="UP000654075">
    <property type="component" value="Unassembled WGS sequence"/>
</dbReference>
<dbReference type="Gene3D" id="3.10.580.10">
    <property type="entry name" value="CBS-domain"/>
    <property type="match status" value="1"/>
</dbReference>
<protein>
    <recommendedName>
        <fullName evidence="2">CBS domain-containing protein</fullName>
    </recommendedName>
</protein>
<evidence type="ECO:0000259" key="2">
    <source>
        <dbReference type="PROSITE" id="PS51371"/>
    </source>
</evidence>
<feature type="domain" description="CBS" evidence="2">
    <location>
        <begin position="93"/>
        <end position="157"/>
    </location>
</feature>
<comment type="caution">
    <text evidence="3">The sequence shown here is derived from an EMBL/GenBank/DDBJ whole genome shotgun (WGS) entry which is preliminary data.</text>
</comment>
<keyword evidence="1" id="KW-0129">CBS domain</keyword>
<sequence>MKPRRFVVTCTAEDSLADAFFALADSRQNCALVAGAEDFGEAGEGGEHLLKGPAGVAICGVVTVADIVRAVSMHKAGKCSHTSLGCWRLGLGMSSCGRSIAAESSLAAAALAMAQHGVHHLLVVGGLSGEVQQQQQQVLGVISALDIVVAMDKWLSERSHLIQGTLALESVVESWEL</sequence>
<dbReference type="SUPFAM" id="SSF54631">
    <property type="entry name" value="CBS-domain pair"/>
    <property type="match status" value="1"/>
</dbReference>
<proteinExistence type="predicted"/>
<dbReference type="InterPro" id="IPR046342">
    <property type="entry name" value="CBS_dom_sf"/>
</dbReference>
<dbReference type="EMBL" id="CAJNNV010007324">
    <property type="protein sequence ID" value="CAE8594753.1"/>
    <property type="molecule type" value="Genomic_DNA"/>
</dbReference>